<proteinExistence type="inferred from homology"/>
<dbReference type="PROSITE" id="PS00723">
    <property type="entry name" value="POLYPRENYL_SYNTHASE_1"/>
    <property type="match status" value="1"/>
</dbReference>
<dbReference type="InterPro" id="IPR008949">
    <property type="entry name" value="Isoprenoid_synthase_dom_sf"/>
</dbReference>
<organism evidence="13 14">
    <name type="scientific">Caloramator fervidus</name>
    <dbReference type="NCBI Taxonomy" id="29344"/>
    <lineage>
        <taxon>Bacteria</taxon>
        <taxon>Bacillati</taxon>
        <taxon>Bacillota</taxon>
        <taxon>Clostridia</taxon>
        <taxon>Eubacteriales</taxon>
        <taxon>Clostridiaceae</taxon>
        <taxon>Caloramator</taxon>
    </lineage>
</organism>
<dbReference type="InterPro" id="IPR033749">
    <property type="entry name" value="Polyprenyl_synt_CS"/>
</dbReference>
<evidence type="ECO:0000313" key="14">
    <source>
        <dbReference type="Proteomes" id="UP000242850"/>
    </source>
</evidence>
<keyword evidence="5 12" id="KW-0808">Transferase</keyword>
<dbReference type="FunFam" id="1.10.600.10:FF:000001">
    <property type="entry name" value="Geranylgeranyl diphosphate synthase"/>
    <property type="match status" value="1"/>
</dbReference>
<evidence type="ECO:0000256" key="12">
    <source>
        <dbReference type="RuleBase" id="RU004466"/>
    </source>
</evidence>
<evidence type="ECO:0000256" key="6">
    <source>
        <dbReference type="ARBA" id="ARBA00022723"/>
    </source>
</evidence>
<keyword evidence="14" id="KW-1185">Reference proteome</keyword>
<dbReference type="OrthoDB" id="9805316at2"/>
<accession>A0A1H5V6M9</accession>
<keyword evidence="7" id="KW-0460">Magnesium</keyword>
<protein>
    <recommendedName>
        <fullName evidence="4">Farnesyl diphosphate synthase</fullName>
        <ecNumber evidence="3">2.5.1.10</ecNumber>
    </recommendedName>
    <alternativeName>
        <fullName evidence="10">(2E,6E)-farnesyl diphosphate synthase</fullName>
    </alternativeName>
    <alternativeName>
        <fullName evidence="9">Geranyltranstransferase</fullName>
    </alternativeName>
</protein>
<sequence>MEFEKCLLDKQKRVNERLKELVSNLDAPQIIIDSMKYSLLAGGKRIRPILSIAICEALGGNTEEVLDVACSIEMIHTYSLIHDDLPCMDNDDYRRGKLTNHKVYGEAIAILTGDALLNLAFEILLLSSKNSYDKRFIDAAFEISRASGVMGMIAGQVIDITNVGKLLNENLLKNMHEKKTGKLIEASCNVGAIIANRYDALPLTREYSKNLGIAFQIVDDILDVVGNSEKLGKSVGKDAKNNKPTFVSLYGLEKSRELAKEYSLKAAELAIKIDNTGFLHALTEYLLYRES</sequence>
<evidence type="ECO:0000256" key="5">
    <source>
        <dbReference type="ARBA" id="ARBA00022679"/>
    </source>
</evidence>
<dbReference type="SFLD" id="SFLDG01017">
    <property type="entry name" value="Polyprenyl_Transferase_Like"/>
    <property type="match status" value="1"/>
</dbReference>
<evidence type="ECO:0000256" key="11">
    <source>
        <dbReference type="ARBA" id="ARBA00049399"/>
    </source>
</evidence>
<evidence type="ECO:0000256" key="3">
    <source>
        <dbReference type="ARBA" id="ARBA00012439"/>
    </source>
</evidence>
<dbReference type="PROSITE" id="PS00444">
    <property type="entry name" value="POLYPRENYL_SYNTHASE_2"/>
    <property type="match status" value="1"/>
</dbReference>
<evidence type="ECO:0000313" key="13">
    <source>
        <dbReference type="EMBL" id="SEF82391.1"/>
    </source>
</evidence>
<dbReference type="CDD" id="cd00685">
    <property type="entry name" value="Trans_IPPS_HT"/>
    <property type="match status" value="1"/>
</dbReference>
<reference evidence="14" key="1">
    <citation type="submission" date="2016-10" db="EMBL/GenBank/DDBJ databases">
        <authorList>
            <person name="Varghese N."/>
            <person name="Submissions S."/>
        </authorList>
    </citation>
    <scope>NUCLEOTIDE SEQUENCE [LARGE SCALE GENOMIC DNA]</scope>
    <source>
        <strain evidence="14">DSM 5463</strain>
    </source>
</reference>
<dbReference type="AlphaFoldDB" id="A0A1H5V6M9"/>
<comment type="cofactor">
    <cofactor evidence="1">
        <name>Mg(2+)</name>
        <dbReference type="ChEBI" id="CHEBI:18420"/>
    </cofactor>
</comment>
<dbReference type="PANTHER" id="PTHR43281">
    <property type="entry name" value="FARNESYL DIPHOSPHATE SYNTHASE"/>
    <property type="match status" value="1"/>
</dbReference>
<dbReference type="InterPro" id="IPR053378">
    <property type="entry name" value="Prenyl_diphosphate_synthase"/>
</dbReference>
<dbReference type="Gene3D" id="1.10.600.10">
    <property type="entry name" value="Farnesyl Diphosphate Synthase"/>
    <property type="match status" value="1"/>
</dbReference>
<dbReference type="GO" id="GO:0016114">
    <property type="term" value="P:terpenoid biosynthetic process"/>
    <property type="evidence" value="ECO:0007669"/>
    <property type="project" value="UniProtKB-ARBA"/>
</dbReference>
<name>A0A1H5V6M9_9CLOT</name>
<evidence type="ECO:0000256" key="9">
    <source>
        <dbReference type="ARBA" id="ARBA00032380"/>
    </source>
</evidence>
<keyword evidence="6" id="KW-0479">Metal-binding</keyword>
<dbReference type="EMBL" id="FNUK01000012">
    <property type="protein sequence ID" value="SEF82391.1"/>
    <property type="molecule type" value="Genomic_DNA"/>
</dbReference>
<dbReference type="InterPro" id="IPR000092">
    <property type="entry name" value="Polyprenyl_synt"/>
</dbReference>
<dbReference type="RefSeq" id="WP_103896080.1">
    <property type="nucleotide sequence ID" value="NZ_FNUK01000012.1"/>
</dbReference>
<evidence type="ECO:0000256" key="1">
    <source>
        <dbReference type="ARBA" id="ARBA00001946"/>
    </source>
</evidence>
<dbReference type="GO" id="GO:0004337">
    <property type="term" value="F:(2E,6E)-farnesyl diphosphate synthase activity"/>
    <property type="evidence" value="ECO:0007669"/>
    <property type="project" value="UniProtKB-EC"/>
</dbReference>
<gene>
    <name evidence="13" type="ORF">SAMN05660865_01113</name>
</gene>
<comment type="similarity">
    <text evidence="2 12">Belongs to the FPP/GGPP synthase family.</text>
</comment>
<dbReference type="Pfam" id="PF00348">
    <property type="entry name" value="polyprenyl_synt"/>
    <property type="match status" value="1"/>
</dbReference>
<keyword evidence="8" id="KW-0414">Isoprene biosynthesis</keyword>
<dbReference type="Proteomes" id="UP000242850">
    <property type="component" value="Unassembled WGS sequence"/>
</dbReference>
<dbReference type="GO" id="GO:0005737">
    <property type="term" value="C:cytoplasm"/>
    <property type="evidence" value="ECO:0007669"/>
    <property type="project" value="UniProtKB-ARBA"/>
</dbReference>
<dbReference type="SUPFAM" id="SSF48576">
    <property type="entry name" value="Terpenoid synthases"/>
    <property type="match status" value="1"/>
</dbReference>
<evidence type="ECO:0000256" key="4">
    <source>
        <dbReference type="ARBA" id="ARBA00015100"/>
    </source>
</evidence>
<evidence type="ECO:0000256" key="10">
    <source>
        <dbReference type="ARBA" id="ARBA00032873"/>
    </source>
</evidence>
<dbReference type="NCBIfam" id="NF045485">
    <property type="entry name" value="FPPsyn"/>
    <property type="match status" value="1"/>
</dbReference>
<evidence type="ECO:0000256" key="7">
    <source>
        <dbReference type="ARBA" id="ARBA00022842"/>
    </source>
</evidence>
<evidence type="ECO:0000256" key="8">
    <source>
        <dbReference type="ARBA" id="ARBA00023229"/>
    </source>
</evidence>
<evidence type="ECO:0000256" key="2">
    <source>
        <dbReference type="ARBA" id="ARBA00006706"/>
    </source>
</evidence>
<dbReference type="GO" id="GO:0046872">
    <property type="term" value="F:metal ion binding"/>
    <property type="evidence" value="ECO:0007669"/>
    <property type="project" value="UniProtKB-KW"/>
</dbReference>
<dbReference type="EC" id="2.5.1.10" evidence="3"/>
<comment type="catalytic activity">
    <reaction evidence="11">
        <text>isopentenyl diphosphate + (2E)-geranyl diphosphate = (2E,6E)-farnesyl diphosphate + diphosphate</text>
        <dbReference type="Rhea" id="RHEA:19361"/>
        <dbReference type="ChEBI" id="CHEBI:33019"/>
        <dbReference type="ChEBI" id="CHEBI:58057"/>
        <dbReference type="ChEBI" id="CHEBI:128769"/>
        <dbReference type="ChEBI" id="CHEBI:175763"/>
        <dbReference type="EC" id="2.5.1.10"/>
    </reaction>
</comment>
<dbReference type="SFLD" id="SFLDS00005">
    <property type="entry name" value="Isoprenoid_Synthase_Type_I"/>
    <property type="match status" value="1"/>
</dbReference>
<dbReference type="PANTHER" id="PTHR43281:SF1">
    <property type="entry name" value="FARNESYL DIPHOSPHATE SYNTHASE"/>
    <property type="match status" value="1"/>
</dbReference>